<comment type="subcellular location">
    <subcellularLocation>
        <location evidence="1 7">Cell membrane</location>
        <topology evidence="1 7">Multi-pass membrane protein</topology>
    </subcellularLocation>
</comment>
<dbReference type="Proteomes" id="UP000317940">
    <property type="component" value="Unassembled WGS sequence"/>
</dbReference>
<proteinExistence type="inferred from homology"/>
<dbReference type="Pfam" id="PF00528">
    <property type="entry name" value="BPD_transp_1"/>
    <property type="match status" value="1"/>
</dbReference>
<comment type="caution">
    <text evidence="9">The sequence shown here is derived from an EMBL/GenBank/DDBJ whole genome shotgun (WGS) entry which is preliminary data.</text>
</comment>
<sequence>MLRFLVRRALGAIVIILLLICLTYFAFFSMAVDPAQLACPPKSCTPQLLEQIRQNMHLNQPIYLQFWHYFSGLFVGQDFGQIGHCAAPCFGYSYNSQDFVWNKIAANYPATFVLAIGGAICFLTIGVGLGMLSAWKQGTIWDRIASSLSLIGQSTQIYFLGPLAMALFVYSLGWLDRPQYVPFTQDPWGCFTGMILPWLVMSVIFWANYSRQVRSLMLEQLSEDHIRAARAKGMSNTYVWWRYALRGAMAPIITIFGIDLGAVFSGAIITEYTFSIQGLGFLAVKSVNNADLYLELGVLIFSSVAILLFNIIVDAAYALLDPRVRLG</sequence>
<keyword evidence="5 7" id="KW-1133">Transmembrane helix</keyword>
<dbReference type="PANTHER" id="PTHR43163">
    <property type="entry name" value="DIPEPTIDE TRANSPORT SYSTEM PERMEASE PROTEIN DPPB-RELATED"/>
    <property type="match status" value="1"/>
</dbReference>
<dbReference type="RefSeq" id="WP_145904581.1">
    <property type="nucleotide sequence ID" value="NZ_BAAAMZ010000018.1"/>
</dbReference>
<evidence type="ECO:0000256" key="6">
    <source>
        <dbReference type="ARBA" id="ARBA00023136"/>
    </source>
</evidence>
<keyword evidence="4 7" id="KW-0812">Transmembrane</keyword>
<dbReference type="PANTHER" id="PTHR43163:SF6">
    <property type="entry name" value="DIPEPTIDE TRANSPORT SYSTEM PERMEASE PROTEIN DPPB-RELATED"/>
    <property type="match status" value="1"/>
</dbReference>
<dbReference type="Gene3D" id="1.10.3720.10">
    <property type="entry name" value="MetI-like"/>
    <property type="match status" value="1"/>
</dbReference>
<dbReference type="GO" id="GO:0055085">
    <property type="term" value="P:transmembrane transport"/>
    <property type="evidence" value="ECO:0007669"/>
    <property type="project" value="InterPro"/>
</dbReference>
<keyword evidence="2 7" id="KW-0813">Transport</keyword>
<feature type="transmembrane region" description="Helical" evidence="7">
    <location>
        <begin position="252"/>
        <end position="276"/>
    </location>
</feature>
<keyword evidence="10" id="KW-1185">Reference proteome</keyword>
<feature type="transmembrane region" description="Helical" evidence="7">
    <location>
        <begin position="296"/>
        <end position="320"/>
    </location>
</feature>
<dbReference type="AlphaFoldDB" id="A0A561UFF9"/>
<evidence type="ECO:0000256" key="5">
    <source>
        <dbReference type="ARBA" id="ARBA00022989"/>
    </source>
</evidence>
<dbReference type="InterPro" id="IPR045621">
    <property type="entry name" value="BPD_transp_1_N"/>
</dbReference>
<comment type="similarity">
    <text evidence="7">Belongs to the binding-protein-dependent transport system permease family.</text>
</comment>
<feature type="transmembrane region" description="Helical" evidence="7">
    <location>
        <begin position="187"/>
        <end position="207"/>
    </location>
</feature>
<evidence type="ECO:0000259" key="8">
    <source>
        <dbReference type="PROSITE" id="PS50928"/>
    </source>
</evidence>
<evidence type="ECO:0000313" key="10">
    <source>
        <dbReference type="Proteomes" id="UP000317940"/>
    </source>
</evidence>
<dbReference type="Pfam" id="PF19300">
    <property type="entry name" value="BPD_transp_1_N"/>
    <property type="match status" value="1"/>
</dbReference>
<feature type="transmembrane region" description="Helical" evidence="7">
    <location>
        <begin position="112"/>
        <end position="135"/>
    </location>
</feature>
<dbReference type="InterPro" id="IPR035906">
    <property type="entry name" value="MetI-like_sf"/>
</dbReference>
<evidence type="ECO:0000256" key="1">
    <source>
        <dbReference type="ARBA" id="ARBA00004651"/>
    </source>
</evidence>
<evidence type="ECO:0000313" key="9">
    <source>
        <dbReference type="EMBL" id="TWF98103.1"/>
    </source>
</evidence>
<organism evidence="9 10">
    <name type="scientific">Kitasatospora viridis</name>
    <dbReference type="NCBI Taxonomy" id="281105"/>
    <lineage>
        <taxon>Bacteria</taxon>
        <taxon>Bacillati</taxon>
        <taxon>Actinomycetota</taxon>
        <taxon>Actinomycetes</taxon>
        <taxon>Kitasatosporales</taxon>
        <taxon>Streptomycetaceae</taxon>
        <taxon>Kitasatospora</taxon>
    </lineage>
</organism>
<evidence type="ECO:0000256" key="2">
    <source>
        <dbReference type="ARBA" id="ARBA00022448"/>
    </source>
</evidence>
<name>A0A561UFF9_9ACTN</name>
<feature type="transmembrane region" description="Helical" evidence="7">
    <location>
        <begin position="12"/>
        <end position="32"/>
    </location>
</feature>
<dbReference type="GO" id="GO:0005886">
    <property type="term" value="C:plasma membrane"/>
    <property type="evidence" value="ECO:0007669"/>
    <property type="project" value="UniProtKB-SubCell"/>
</dbReference>
<evidence type="ECO:0000256" key="3">
    <source>
        <dbReference type="ARBA" id="ARBA00022475"/>
    </source>
</evidence>
<dbReference type="EMBL" id="VIWT01000001">
    <property type="protein sequence ID" value="TWF98103.1"/>
    <property type="molecule type" value="Genomic_DNA"/>
</dbReference>
<dbReference type="SUPFAM" id="SSF161098">
    <property type="entry name" value="MetI-like"/>
    <property type="match status" value="1"/>
</dbReference>
<evidence type="ECO:0000256" key="4">
    <source>
        <dbReference type="ARBA" id="ARBA00022692"/>
    </source>
</evidence>
<dbReference type="PROSITE" id="PS50928">
    <property type="entry name" value="ABC_TM1"/>
    <property type="match status" value="1"/>
</dbReference>
<feature type="domain" description="ABC transmembrane type-1" evidence="8">
    <location>
        <begin position="108"/>
        <end position="317"/>
    </location>
</feature>
<keyword evidence="3" id="KW-1003">Cell membrane</keyword>
<feature type="transmembrane region" description="Helical" evidence="7">
    <location>
        <begin position="156"/>
        <end position="175"/>
    </location>
</feature>
<accession>A0A561UFF9</accession>
<gene>
    <name evidence="9" type="ORF">FHX73_111906</name>
</gene>
<reference evidence="9 10" key="1">
    <citation type="submission" date="2019-06" db="EMBL/GenBank/DDBJ databases">
        <title>Sequencing the genomes of 1000 actinobacteria strains.</title>
        <authorList>
            <person name="Klenk H.-P."/>
        </authorList>
    </citation>
    <scope>NUCLEOTIDE SEQUENCE [LARGE SCALE GENOMIC DNA]</scope>
    <source>
        <strain evidence="9 10">DSM 44826</strain>
    </source>
</reference>
<dbReference type="OrthoDB" id="147639at2"/>
<dbReference type="CDD" id="cd06261">
    <property type="entry name" value="TM_PBP2"/>
    <property type="match status" value="1"/>
</dbReference>
<dbReference type="InterPro" id="IPR000515">
    <property type="entry name" value="MetI-like"/>
</dbReference>
<protein>
    <submittedName>
        <fullName evidence="9">Peptide/nickel transport system permease protein</fullName>
    </submittedName>
</protein>
<keyword evidence="6 7" id="KW-0472">Membrane</keyword>
<evidence type="ECO:0000256" key="7">
    <source>
        <dbReference type="RuleBase" id="RU363032"/>
    </source>
</evidence>